<evidence type="ECO:0000256" key="5">
    <source>
        <dbReference type="ARBA" id="ARBA00021006"/>
    </source>
</evidence>
<dbReference type="GO" id="GO:0042773">
    <property type="term" value="P:ATP synthesis coupled electron transport"/>
    <property type="evidence" value="ECO:0007669"/>
    <property type="project" value="InterPro"/>
</dbReference>
<dbReference type="Pfam" id="PF01059">
    <property type="entry name" value="Oxidored_q5_N"/>
    <property type="match status" value="1"/>
</dbReference>
<evidence type="ECO:0000256" key="15">
    <source>
        <dbReference type="ARBA" id="ARBA00023136"/>
    </source>
</evidence>
<feature type="transmembrane region" description="Helical" evidence="17">
    <location>
        <begin position="31"/>
        <end position="50"/>
    </location>
</feature>
<sequence>MLKIIFMLLLLLPFCFISNMFWMVQNMLLMISFLFILYFNYSNYFINISYFMGCDLISYGLILLSFWICSLMLMASSSINKYSNFSNLFLINILFLLLFLVLTFSSMNLFLFYFFFESSLIPTLFLILGWGYQPERLQAGVYLLFYTLLVSLPMLVGIFFLYNYMGSLNFYLMMNLFYNSELLYFSMILAFLVKMPMFLVHLWLPKAHVEAPVSGSMILAGIMLKLGGYGLLRVMSFIQFVGLKFNYIWISISLVGGVLISLVCLRQTDLKSLIAYSSVAHMGIVLAGLMTMTYWGICGSYILMIAHGLCSSGLFCLANITYERLGSRSLLINKGLLNFMPSMALWWFLLSAGNMAAPPTLNLLGEIFLLNSIISWSYISMIMISLLSFFSAAYTLYLYAYSQHGKIFSGVYSFSMGKIREYLLLFLHWLPLNLLIMKSEVCSLWL</sequence>
<dbReference type="AlphaFoldDB" id="A0A872YN27"/>
<feature type="domain" description="NADH:quinone oxidoreductase/Mrp antiporter transmembrane" evidence="18">
    <location>
        <begin position="106"/>
        <end position="390"/>
    </location>
</feature>
<dbReference type="EC" id="7.1.1.2" evidence="4 17"/>
<proteinExistence type="inferred from homology"/>
<dbReference type="GO" id="GO:0015990">
    <property type="term" value="P:electron transport coupled proton transport"/>
    <property type="evidence" value="ECO:0007669"/>
    <property type="project" value="TreeGrafter"/>
</dbReference>
<keyword evidence="9" id="KW-1278">Translocase</keyword>
<dbReference type="InterPro" id="IPR000260">
    <property type="entry name" value="NADH4_N"/>
</dbReference>
<geneLocation type="mitochondrion" evidence="20"/>
<dbReference type="Pfam" id="PF00361">
    <property type="entry name" value="Proton_antipo_M"/>
    <property type="match status" value="1"/>
</dbReference>
<dbReference type="InterPro" id="IPR003918">
    <property type="entry name" value="NADH_UbQ_OxRdtase"/>
</dbReference>
<reference evidence="20" key="1">
    <citation type="submission" date="2020-08" db="EMBL/GenBank/DDBJ databases">
        <authorList>
            <person name="Langkjaer E.M.R."/>
            <person name="Leerhoei F."/>
        </authorList>
    </citation>
    <scope>NUCLEOTIDE SEQUENCE</scope>
    <source>
        <strain evidence="20">DM797</strain>
    </source>
</reference>
<feature type="transmembrane region" description="Helical" evidence="17">
    <location>
        <begin position="110"/>
        <end position="132"/>
    </location>
</feature>
<feature type="transmembrane region" description="Helical" evidence="17">
    <location>
        <begin position="273"/>
        <end position="295"/>
    </location>
</feature>
<gene>
    <name evidence="20" type="primary">ND4</name>
</gene>
<accession>A0A872YN27</accession>
<keyword evidence="6 17" id="KW-0813">Transport</keyword>
<keyword evidence="13 17" id="KW-0830">Ubiquinone</keyword>
<keyword evidence="15 17" id="KW-0472">Membrane</keyword>
<evidence type="ECO:0000256" key="1">
    <source>
        <dbReference type="ARBA" id="ARBA00003257"/>
    </source>
</evidence>
<dbReference type="GO" id="GO:0048039">
    <property type="term" value="F:ubiquinone binding"/>
    <property type="evidence" value="ECO:0007669"/>
    <property type="project" value="TreeGrafter"/>
</dbReference>
<evidence type="ECO:0000256" key="7">
    <source>
        <dbReference type="ARBA" id="ARBA00022660"/>
    </source>
</evidence>
<feature type="transmembrane region" description="Helical" evidence="17">
    <location>
        <begin position="56"/>
        <end position="75"/>
    </location>
</feature>
<evidence type="ECO:0000256" key="13">
    <source>
        <dbReference type="ARBA" id="ARBA00023075"/>
    </source>
</evidence>
<evidence type="ECO:0000259" key="19">
    <source>
        <dbReference type="Pfam" id="PF01059"/>
    </source>
</evidence>
<feature type="transmembrane region" description="Helical" evidence="17">
    <location>
        <begin position="139"/>
        <end position="162"/>
    </location>
</feature>
<keyword evidence="7 17" id="KW-0679">Respiratory chain</keyword>
<organism evidence="20">
    <name type="scientific">Chamaepsila rosae</name>
    <name type="common">Carrot rust fly</name>
    <name type="synonym">Psila rosae</name>
    <dbReference type="NCBI Taxonomy" id="666059"/>
    <lineage>
        <taxon>Eukaryota</taxon>
        <taxon>Metazoa</taxon>
        <taxon>Ecdysozoa</taxon>
        <taxon>Arthropoda</taxon>
        <taxon>Hexapoda</taxon>
        <taxon>Insecta</taxon>
        <taxon>Pterygota</taxon>
        <taxon>Neoptera</taxon>
        <taxon>Endopterygota</taxon>
        <taxon>Diptera</taxon>
        <taxon>Brachycera</taxon>
        <taxon>Muscomorpha</taxon>
        <taxon>Diopsoidea</taxon>
        <taxon>Psilidae</taxon>
        <taxon>Psilinae</taxon>
        <taxon>Chamaepsila</taxon>
    </lineage>
</organism>
<evidence type="ECO:0000256" key="10">
    <source>
        <dbReference type="ARBA" id="ARBA00022982"/>
    </source>
</evidence>
<comment type="function">
    <text evidence="17">Core subunit of the mitochondrial membrane respiratory chain NADH dehydrogenase (Complex I) which catalyzes electron transfer from NADH through the respiratory chain, using ubiquinone as an electron acceptor. Essential for the catalytic activity and assembly of complex I.</text>
</comment>
<evidence type="ECO:0000256" key="16">
    <source>
        <dbReference type="ARBA" id="ARBA00049551"/>
    </source>
</evidence>
<comment type="subcellular location">
    <subcellularLocation>
        <location evidence="2 17">Mitochondrion membrane</location>
        <topology evidence="2 17">Multi-pass membrane protein</topology>
    </subcellularLocation>
</comment>
<keyword evidence="8 17" id="KW-0812">Transmembrane</keyword>
<feature type="transmembrane region" description="Helical" evidence="17">
    <location>
        <begin position="216"/>
        <end position="241"/>
    </location>
</feature>
<comment type="catalytic activity">
    <reaction evidence="16 17">
        <text>a ubiquinone + NADH + 5 H(+)(in) = a ubiquinol + NAD(+) + 4 H(+)(out)</text>
        <dbReference type="Rhea" id="RHEA:29091"/>
        <dbReference type="Rhea" id="RHEA-COMP:9565"/>
        <dbReference type="Rhea" id="RHEA-COMP:9566"/>
        <dbReference type="ChEBI" id="CHEBI:15378"/>
        <dbReference type="ChEBI" id="CHEBI:16389"/>
        <dbReference type="ChEBI" id="CHEBI:17976"/>
        <dbReference type="ChEBI" id="CHEBI:57540"/>
        <dbReference type="ChEBI" id="CHEBI:57945"/>
        <dbReference type="EC" id="7.1.1.2"/>
    </reaction>
</comment>
<evidence type="ECO:0000256" key="9">
    <source>
        <dbReference type="ARBA" id="ARBA00022967"/>
    </source>
</evidence>
<dbReference type="PANTHER" id="PTHR43507:SF20">
    <property type="entry name" value="NADH-UBIQUINONE OXIDOREDUCTASE CHAIN 4"/>
    <property type="match status" value="1"/>
</dbReference>
<protein>
    <recommendedName>
        <fullName evidence="5 17">NADH-ubiquinone oxidoreductase chain 4</fullName>
        <ecNumber evidence="4 17">7.1.1.2</ecNumber>
    </recommendedName>
</protein>
<dbReference type="EMBL" id="MT941918">
    <property type="protein sequence ID" value="QOY24517.1"/>
    <property type="molecule type" value="Genomic_DNA"/>
</dbReference>
<feature type="transmembrane region" description="Helical" evidence="17">
    <location>
        <begin position="373"/>
        <end position="401"/>
    </location>
</feature>
<feature type="transmembrane region" description="Helical" evidence="17">
    <location>
        <begin position="182"/>
        <end position="204"/>
    </location>
</feature>
<comment type="similarity">
    <text evidence="3 17">Belongs to the complex I subunit 4 family.</text>
</comment>
<feature type="transmembrane region" description="Helical" evidence="17">
    <location>
        <begin position="343"/>
        <end position="361"/>
    </location>
</feature>
<feature type="transmembrane region" description="Helical" evidence="17">
    <location>
        <begin position="6"/>
        <end position="24"/>
    </location>
</feature>
<dbReference type="GO" id="GO:0031966">
    <property type="term" value="C:mitochondrial membrane"/>
    <property type="evidence" value="ECO:0007669"/>
    <property type="project" value="UniProtKB-SubCell"/>
</dbReference>
<dbReference type="PRINTS" id="PR01437">
    <property type="entry name" value="NUOXDRDTASE4"/>
</dbReference>
<evidence type="ECO:0000256" key="8">
    <source>
        <dbReference type="ARBA" id="ARBA00022692"/>
    </source>
</evidence>
<feature type="domain" description="NADH:ubiquinone oxidoreductase chain 4 N-terminal" evidence="19">
    <location>
        <begin position="1"/>
        <end position="103"/>
    </location>
</feature>
<evidence type="ECO:0000256" key="17">
    <source>
        <dbReference type="RuleBase" id="RU003297"/>
    </source>
</evidence>
<keyword evidence="11 17" id="KW-1133">Transmembrane helix</keyword>
<dbReference type="PANTHER" id="PTHR43507">
    <property type="entry name" value="NADH-UBIQUINONE OXIDOREDUCTASE CHAIN 4"/>
    <property type="match status" value="1"/>
</dbReference>
<evidence type="ECO:0000256" key="2">
    <source>
        <dbReference type="ARBA" id="ARBA00004225"/>
    </source>
</evidence>
<dbReference type="GO" id="GO:0008137">
    <property type="term" value="F:NADH dehydrogenase (ubiquinone) activity"/>
    <property type="evidence" value="ECO:0007669"/>
    <property type="project" value="UniProtKB-UniRule"/>
</dbReference>
<keyword evidence="12 17" id="KW-0520">NAD</keyword>
<evidence type="ECO:0000256" key="3">
    <source>
        <dbReference type="ARBA" id="ARBA00009025"/>
    </source>
</evidence>
<evidence type="ECO:0000256" key="12">
    <source>
        <dbReference type="ARBA" id="ARBA00023027"/>
    </source>
</evidence>
<feature type="transmembrane region" description="Helical" evidence="17">
    <location>
        <begin position="87"/>
        <end position="104"/>
    </location>
</feature>
<feature type="transmembrane region" description="Helical" evidence="17">
    <location>
        <begin position="247"/>
        <end position="266"/>
    </location>
</feature>
<dbReference type="InterPro" id="IPR001750">
    <property type="entry name" value="ND/Mrp_TM"/>
</dbReference>
<evidence type="ECO:0000256" key="6">
    <source>
        <dbReference type="ARBA" id="ARBA00022448"/>
    </source>
</evidence>
<evidence type="ECO:0000259" key="18">
    <source>
        <dbReference type="Pfam" id="PF00361"/>
    </source>
</evidence>
<evidence type="ECO:0000256" key="11">
    <source>
        <dbReference type="ARBA" id="ARBA00022989"/>
    </source>
</evidence>
<dbReference type="GO" id="GO:0003954">
    <property type="term" value="F:NADH dehydrogenase activity"/>
    <property type="evidence" value="ECO:0007669"/>
    <property type="project" value="TreeGrafter"/>
</dbReference>
<evidence type="ECO:0000256" key="4">
    <source>
        <dbReference type="ARBA" id="ARBA00012944"/>
    </source>
</evidence>
<evidence type="ECO:0000313" key="20">
    <source>
        <dbReference type="EMBL" id="QOY24517.1"/>
    </source>
</evidence>
<comment type="function">
    <text evidence="1">Core subunit of the mitochondrial membrane respiratory chain NADH dehydrogenase (Complex I) that is believed to belong to the minimal assembly required for catalysis. Complex I functions in the transfer of electrons from NADH to the respiratory chain. The immediate electron acceptor for the enzyme is believed to be ubiquinone.</text>
</comment>
<keyword evidence="14 17" id="KW-0496">Mitochondrion</keyword>
<name>A0A872YN27_CHARO</name>
<evidence type="ECO:0000256" key="14">
    <source>
        <dbReference type="ARBA" id="ARBA00023128"/>
    </source>
</evidence>
<feature type="transmembrane region" description="Helical" evidence="17">
    <location>
        <begin position="301"/>
        <end position="322"/>
    </location>
</feature>
<keyword evidence="10 17" id="KW-0249">Electron transport</keyword>